<sequence length="254" mass="29480">MLDDIKNKSVIVCGDFNIDLGNTVAINDFKNYMGIAGLCPMITKPTRITTHSATIIDNIYTNLHGDIINGIFMIDVSDHLPVFTIYDNFCINTMQDNSFVIIRDKSSKAIEDFREDLKRQNWDQVYTNDLNNAYNAFMTTLINLYDKNCKQIKICAQTAKISFDKPWMTNGLKNACKKKNYLYRMFLKKRTEDAECRYKKYKNKLVSIIRKQKKDYYTNLIDKNKGSIKNMWGVIDTVLHKGKAKIITPDFITK</sequence>
<gene>
    <name evidence="1" type="ORF">H4Q32_030226</name>
</gene>
<organism evidence="1 2">
    <name type="scientific">Labeo rohita</name>
    <name type="common">Indian major carp</name>
    <name type="synonym">Cyprinus rohita</name>
    <dbReference type="NCBI Taxonomy" id="84645"/>
    <lineage>
        <taxon>Eukaryota</taxon>
        <taxon>Metazoa</taxon>
        <taxon>Chordata</taxon>
        <taxon>Craniata</taxon>
        <taxon>Vertebrata</taxon>
        <taxon>Euteleostomi</taxon>
        <taxon>Actinopterygii</taxon>
        <taxon>Neopterygii</taxon>
        <taxon>Teleostei</taxon>
        <taxon>Ostariophysi</taxon>
        <taxon>Cypriniformes</taxon>
        <taxon>Cyprinidae</taxon>
        <taxon>Labeoninae</taxon>
        <taxon>Labeonini</taxon>
        <taxon>Labeo</taxon>
    </lineage>
</organism>
<proteinExistence type="predicted"/>
<dbReference type="Gene3D" id="3.60.10.10">
    <property type="entry name" value="Endonuclease/exonuclease/phosphatase"/>
    <property type="match status" value="1"/>
</dbReference>
<evidence type="ECO:0000313" key="1">
    <source>
        <dbReference type="EMBL" id="KAI2647708.1"/>
    </source>
</evidence>
<comment type="caution">
    <text evidence="1">The sequence shown here is derived from an EMBL/GenBank/DDBJ whole genome shotgun (WGS) entry which is preliminary data.</text>
</comment>
<evidence type="ECO:0000313" key="2">
    <source>
        <dbReference type="Proteomes" id="UP000830375"/>
    </source>
</evidence>
<reference evidence="1 2" key="1">
    <citation type="submission" date="2022-01" db="EMBL/GenBank/DDBJ databases">
        <title>A high-quality chromosome-level genome assembly of rohu carp, Labeo rohita.</title>
        <authorList>
            <person name="Arick M.A. II"/>
            <person name="Hsu C.-Y."/>
            <person name="Magbanua Z."/>
            <person name="Pechanova O."/>
            <person name="Grover C."/>
            <person name="Miller E."/>
            <person name="Thrash A."/>
            <person name="Ezzel L."/>
            <person name="Alam S."/>
            <person name="Benzie J."/>
            <person name="Hamilton M."/>
            <person name="Karsi A."/>
            <person name="Lawrence M.L."/>
            <person name="Peterson D.G."/>
        </authorList>
    </citation>
    <scope>NUCLEOTIDE SEQUENCE [LARGE SCALE GENOMIC DNA]</scope>
    <source>
        <strain evidence="2">BAU-BD-2019</strain>
        <tissue evidence="1">Blood</tissue>
    </source>
</reference>
<name>A0ABQ8LAB9_LABRO</name>
<protein>
    <recommendedName>
        <fullName evidence="3">Endonuclease/exonuclease/phosphatase domain-containing protein</fullName>
    </recommendedName>
</protein>
<evidence type="ECO:0008006" key="3">
    <source>
        <dbReference type="Google" id="ProtNLM"/>
    </source>
</evidence>
<dbReference type="PANTHER" id="PTHR33776">
    <property type="entry name" value="ENDO/EXONUCLEASE/PHOSPHATASE DOMAIN-CONTAINING PROTEIN"/>
    <property type="match status" value="1"/>
</dbReference>
<dbReference type="InterPro" id="IPR036691">
    <property type="entry name" value="Endo/exonu/phosph_ase_sf"/>
</dbReference>
<keyword evidence="2" id="KW-1185">Reference proteome</keyword>
<dbReference type="SUPFAM" id="SSF56219">
    <property type="entry name" value="DNase I-like"/>
    <property type="match status" value="1"/>
</dbReference>
<accession>A0ABQ8LAB9</accession>
<dbReference type="EMBL" id="JACTAM010000182">
    <property type="protein sequence ID" value="KAI2647708.1"/>
    <property type="molecule type" value="Genomic_DNA"/>
</dbReference>
<dbReference type="PANTHER" id="PTHR33776:SF4">
    <property type="entry name" value="ENDONUCLEASE_EXONUCLEASE_PHOSPHATASE DOMAIN-CONTAINING PROTEIN"/>
    <property type="match status" value="1"/>
</dbReference>
<dbReference type="Proteomes" id="UP000830375">
    <property type="component" value="Unassembled WGS sequence"/>
</dbReference>